<evidence type="ECO:0000313" key="4">
    <source>
        <dbReference type="Proteomes" id="UP000053558"/>
    </source>
</evidence>
<keyword evidence="2" id="KW-1133">Transmembrane helix</keyword>
<gene>
    <name evidence="3" type="ORF">CONPUDRAFT_73361</name>
</gene>
<comment type="caution">
    <text evidence="3">The sequence shown here is derived from an EMBL/GenBank/DDBJ whole genome shotgun (WGS) entry which is preliminary data.</text>
</comment>
<evidence type="ECO:0000256" key="1">
    <source>
        <dbReference type="SAM" id="MobiDB-lite"/>
    </source>
</evidence>
<keyword evidence="2" id="KW-0812">Transmembrane</keyword>
<dbReference type="RefSeq" id="XP_007769083.1">
    <property type="nucleotide sequence ID" value="XM_007770893.1"/>
</dbReference>
<accession>A0A5M3MLX7</accession>
<reference evidence="4" key="1">
    <citation type="journal article" date="2012" name="Science">
        <title>The Paleozoic origin of enzymatic lignin decomposition reconstructed from 31 fungal genomes.</title>
        <authorList>
            <person name="Floudas D."/>
            <person name="Binder M."/>
            <person name="Riley R."/>
            <person name="Barry K."/>
            <person name="Blanchette R.A."/>
            <person name="Henrissat B."/>
            <person name="Martinez A.T."/>
            <person name="Otillar R."/>
            <person name="Spatafora J.W."/>
            <person name="Yadav J.S."/>
            <person name="Aerts A."/>
            <person name="Benoit I."/>
            <person name="Boyd A."/>
            <person name="Carlson A."/>
            <person name="Copeland A."/>
            <person name="Coutinho P.M."/>
            <person name="de Vries R.P."/>
            <person name="Ferreira P."/>
            <person name="Findley K."/>
            <person name="Foster B."/>
            <person name="Gaskell J."/>
            <person name="Glotzer D."/>
            <person name="Gorecki P."/>
            <person name="Heitman J."/>
            <person name="Hesse C."/>
            <person name="Hori C."/>
            <person name="Igarashi K."/>
            <person name="Jurgens J.A."/>
            <person name="Kallen N."/>
            <person name="Kersten P."/>
            <person name="Kohler A."/>
            <person name="Kuees U."/>
            <person name="Kumar T.K.A."/>
            <person name="Kuo A."/>
            <person name="LaButti K."/>
            <person name="Larrondo L.F."/>
            <person name="Lindquist E."/>
            <person name="Ling A."/>
            <person name="Lombard V."/>
            <person name="Lucas S."/>
            <person name="Lundell T."/>
            <person name="Martin R."/>
            <person name="McLaughlin D.J."/>
            <person name="Morgenstern I."/>
            <person name="Morin E."/>
            <person name="Murat C."/>
            <person name="Nagy L.G."/>
            <person name="Nolan M."/>
            <person name="Ohm R.A."/>
            <person name="Patyshakuliyeva A."/>
            <person name="Rokas A."/>
            <person name="Ruiz-Duenas F.J."/>
            <person name="Sabat G."/>
            <person name="Salamov A."/>
            <person name="Samejima M."/>
            <person name="Schmutz J."/>
            <person name="Slot J.C."/>
            <person name="St John F."/>
            <person name="Stenlid J."/>
            <person name="Sun H."/>
            <person name="Sun S."/>
            <person name="Syed K."/>
            <person name="Tsang A."/>
            <person name="Wiebenga A."/>
            <person name="Young D."/>
            <person name="Pisabarro A."/>
            <person name="Eastwood D.C."/>
            <person name="Martin F."/>
            <person name="Cullen D."/>
            <person name="Grigoriev I.V."/>
            <person name="Hibbett D.S."/>
        </authorList>
    </citation>
    <scope>NUCLEOTIDE SEQUENCE [LARGE SCALE GENOMIC DNA]</scope>
    <source>
        <strain evidence="4">RWD-64-598 SS2</strain>
    </source>
</reference>
<name>A0A5M3MLX7_CONPW</name>
<keyword evidence="4" id="KW-1185">Reference proteome</keyword>
<protein>
    <submittedName>
        <fullName evidence="3">Uncharacterized protein</fullName>
    </submittedName>
</protein>
<sequence>MTCSYVYLRYGGLLFALGSLSIEHSCEALQISLVVVLQVEEAIVLGTPGCFTFAPISPYSWPDPLNVALSLAYEVTLIVMVIYRSYWQLRDHQKHSALLGVKSITSLISRHGLLYFLFMILYGISDTINVARLNSSPLGLSSTTESMVTSMLGPWFIISIREPDVIRQGSDSGLSRDAMSSVAFRRSSDTPGYEGAGIQEMHE</sequence>
<feature type="transmembrane region" description="Helical" evidence="2">
    <location>
        <begin position="107"/>
        <end position="125"/>
    </location>
</feature>
<proteinExistence type="predicted"/>
<keyword evidence="2" id="KW-0472">Membrane</keyword>
<evidence type="ECO:0000313" key="3">
    <source>
        <dbReference type="EMBL" id="EIW80178.1"/>
    </source>
</evidence>
<dbReference type="EMBL" id="JH711579">
    <property type="protein sequence ID" value="EIW80178.1"/>
    <property type="molecule type" value="Genomic_DNA"/>
</dbReference>
<dbReference type="GeneID" id="19209106"/>
<evidence type="ECO:0000256" key="2">
    <source>
        <dbReference type="SAM" id="Phobius"/>
    </source>
</evidence>
<dbReference type="AlphaFoldDB" id="A0A5M3MLX7"/>
<dbReference type="Proteomes" id="UP000053558">
    <property type="component" value="Unassembled WGS sequence"/>
</dbReference>
<feature type="region of interest" description="Disordered" evidence="1">
    <location>
        <begin position="182"/>
        <end position="203"/>
    </location>
</feature>
<dbReference type="KEGG" id="cput:CONPUDRAFT_73361"/>
<organism evidence="3 4">
    <name type="scientific">Coniophora puteana (strain RWD-64-598)</name>
    <name type="common">Brown rot fungus</name>
    <dbReference type="NCBI Taxonomy" id="741705"/>
    <lineage>
        <taxon>Eukaryota</taxon>
        <taxon>Fungi</taxon>
        <taxon>Dikarya</taxon>
        <taxon>Basidiomycota</taxon>
        <taxon>Agaricomycotina</taxon>
        <taxon>Agaricomycetes</taxon>
        <taxon>Agaricomycetidae</taxon>
        <taxon>Boletales</taxon>
        <taxon>Coniophorineae</taxon>
        <taxon>Coniophoraceae</taxon>
        <taxon>Coniophora</taxon>
    </lineage>
</organism>
<feature type="transmembrane region" description="Helical" evidence="2">
    <location>
        <begin position="67"/>
        <end position="86"/>
    </location>
</feature>